<dbReference type="InterPro" id="IPR000160">
    <property type="entry name" value="GGDEF_dom"/>
</dbReference>
<name>A0A0A0D7L5_9PROT</name>
<feature type="modified residue" description="4-aspartylphosphate" evidence="1">
    <location>
        <position position="54"/>
    </location>
</feature>
<comment type="caution">
    <text evidence="8">The sequence shown here is derived from an EMBL/GenBank/DDBJ whole genome shotgun (WGS) entry which is preliminary data.</text>
</comment>
<dbReference type="PANTHER" id="PTHR44757:SF2">
    <property type="entry name" value="BIOFILM ARCHITECTURE MAINTENANCE PROTEIN MBAA"/>
    <property type="match status" value="1"/>
</dbReference>
<feature type="domain" description="Response regulatory" evidence="3">
    <location>
        <begin position="3"/>
        <end position="121"/>
    </location>
</feature>
<dbReference type="PROSITE" id="PS50113">
    <property type="entry name" value="PAC"/>
    <property type="match status" value="1"/>
</dbReference>
<dbReference type="CDD" id="cd00130">
    <property type="entry name" value="PAS"/>
    <property type="match status" value="1"/>
</dbReference>
<evidence type="ECO:0000313" key="9">
    <source>
        <dbReference type="Proteomes" id="UP000029995"/>
    </source>
</evidence>
<feature type="domain" description="EAL" evidence="6">
    <location>
        <begin position="452"/>
        <end position="705"/>
    </location>
</feature>
<dbReference type="NCBIfam" id="TIGR00254">
    <property type="entry name" value="GGDEF"/>
    <property type="match status" value="1"/>
</dbReference>
<dbReference type="PROSITE" id="PS50110">
    <property type="entry name" value="RESPONSE_REGULATORY"/>
    <property type="match status" value="1"/>
</dbReference>
<dbReference type="Pfam" id="PF00990">
    <property type="entry name" value="GGDEF"/>
    <property type="match status" value="1"/>
</dbReference>
<dbReference type="Gene3D" id="3.30.450.20">
    <property type="entry name" value="PAS domain"/>
    <property type="match status" value="1"/>
</dbReference>
<dbReference type="InterPro" id="IPR011006">
    <property type="entry name" value="CheY-like_superfamily"/>
</dbReference>
<dbReference type="Pfam" id="PF00072">
    <property type="entry name" value="Response_reg"/>
    <property type="match status" value="1"/>
</dbReference>
<dbReference type="InterPro" id="IPR035965">
    <property type="entry name" value="PAS-like_dom_sf"/>
</dbReference>
<feature type="domain" description="PAS" evidence="4">
    <location>
        <begin position="155"/>
        <end position="225"/>
    </location>
</feature>
<dbReference type="Gene3D" id="3.30.70.270">
    <property type="match status" value="1"/>
</dbReference>
<dbReference type="Proteomes" id="UP000029995">
    <property type="component" value="Unassembled WGS sequence"/>
</dbReference>
<dbReference type="Pfam" id="PF08448">
    <property type="entry name" value="PAS_4"/>
    <property type="match status" value="1"/>
</dbReference>
<dbReference type="FunFam" id="3.20.20.450:FF:000001">
    <property type="entry name" value="Cyclic di-GMP phosphodiesterase yahA"/>
    <property type="match status" value="1"/>
</dbReference>
<keyword evidence="2" id="KW-0175">Coiled coil</keyword>
<dbReference type="InterPro" id="IPR029787">
    <property type="entry name" value="Nucleotide_cyclase"/>
</dbReference>
<feature type="coiled-coil region" evidence="2">
    <location>
        <begin position="120"/>
        <end position="154"/>
    </location>
</feature>
<dbReference type="SUPFAM" id="SSF55785">
    <property type="entry name" value="PYP-like sensor domain (PAS domain)"/>
    <property type="match status" value="1"/>
</dbReference>
<dbReference type="InterPro" id="IPR013656">
    <property type="entry name" value="PAS_4"/>
</dbReference>
<evidence type="ECO:0000259" key="7">
    <source>
        <dbReference type="PROSITE" id="PS50887"/>
    </source>
</evidence>
<dbReference type="GO" id="GO:0000160">
    <property type="term" value="P:phosphorelay signal transduction system"/>
    <property type="evidence" value="ECO:0007669"/>
    <property type="project" value="InterPro"/>
</dbReference>
<dbReference type="PROSITE" id="PS50883">
    <property type="entry name" value="EAL"/>
    <property type="match status" value="1"/>
</dbReference>
<dbReference type="InterPro" id="IPR000014">
    <property type="entry name" value="PAS"/>
</dbReference>
<accession>A0A0A0D7L5</accession>
<dbReference type="AlphaFoldDB" id="A0A0A0D7L5"/>
<evidence type="ECO:0000259" key="3">
    <source>
        <dbReference type="PROSITE" id="PS50110"/>
    </source>
</evidence>
<dbReference type="SUPFAM" id="SSF52172">
    <property type="entry name" value="CheY-like"/>
    <property type="match status" value="1"/>
</dbReference>
<sequence length="711" mass="78700">MSLVVILDDRPTNRNIFSRLAASLESQVTVQAFGDPLEALDWLAGHTPDLVIADYKMPNLDGAEFTRRLRGNPHVADVPVIVITAYDDRSFRLQALEAGATDFLQSPVDHHEFVTRARNLLRLRRQQQRVKRRAATLERELERTRRSQEEALRSSRDALAQVIDTLPAMISAADRDGRCVFVNAYQAAISGSTTAALVGEDVAAVFGAERGARSRQMDQLVFASGEPLPSYEEVVERSGVRQVFLTSKAPLRDAANQVESVLTTALDITDRKLAEEHLHHLANHDALTDLPNRVHLLNRIRRILGRDPDAPFALHFLDLDRFKSINDALGHHFGDQILQEVARRLSLTARPGDIVARLGGDEFAVLQFGLARGEDAAAAAAQILQEIARPHIRNDSTVSLTASIGITLHPRDGNDPDQLFRNADLAMYRAKADGPGEYRFFATELNASIQDAVVLETELRAAVEADQFVLHYQPQVDLHSGRIVAAEALMRWQHPTRGLLLPAQFLPAAEETGLIIAMNTWALREACMQAAAWARDGLALRVGVNLTSLQFRKQDIGRLIRQTLEDSGLAASALELELTEGVLMQNAESAASKIQELRGLGVRFAIDDFGTGYSSLNYLKIFPVNRLKIDRSFIRNLETSPGDAAIVRAITNLGHDLGLDVTAEGVETPEQLETVRMLGCDEVQGFHFARPMPDDQLRDFVRGWPADRRVS</sequence>
<dbReference type="NCBIfam" id="TIGR00229">
    <property type="entry name" value="sensory_box"/>
    <property type="match status" value="1"/>
</dbReference>
<dbReference type="Gene3D" id="3.20.20.450">
    <property type="entry name" value="EAL domain"/>
    <property type="match status" value="1"/>
</dbReference>
<reference evidence="8 9" key="1">
    <citation type="submission" date="2014-01" db="EMBL/GenBank/DDBJ databases">
        <title>Genome sequence determination for a cystic fibrosis isolate, Inquilinus limosus.</title>
        <authorList>
            <person name="Pino M."/>
            <person name="Di Conza J."/>
            <person name="Gutkind G."/>
        </authorList>
    </citation>
    <scope>NUCLEOTIDE SEQUENCE [LARGE SCALE GENOMIC DNA]</scope>
    <source>
        <strain evidence="8 9">MP06</strain>
    </source>
</reference>
<evidence type="ECO:0000256" key="1">
    <source>
        <dbReference type="PROSITE-ProRule" id="PRU00169"/>
    </source>
</evidence>
<dbReference type="InterPro" id="IPR043128">
    <property type="entry name" value="Rev_trsase/Diguanyl_cyclase"/>
</dbReference>
<dbReference type="EMBL" id="JANX01000122">
    <property type="protein sequence ID" value="KGM34075.1"/>
    <property type="molecule type" value="Genomic_DNA"/>
</dbReference>
<dbReference type="OrthoDB" id="7251575at2"/>
<dbReference type="Gene3D" id="3.40.50.2300">
    <property type="match status" value="1"/>
</dbReference>
<dbReference type="CDD" id="cd01948">
    <property type="entry name" value="EAL"/>
    <property type="match status" value="1"/>
</dbReference>
<dbReference type="PROSITE" id="PS50887">
    <property type="entry name" value="GGDEF"/>
    <property type="match status" value="1"/>
</dbReference>
<proteinExistence type="predicted"/>
<dbReference type="PANTHER" id="PTHR44757">
    <property type="entry name" value="DIGUANYLATE CYCLASE DGCP"/>
    <property type="match status" value="1"/>
</dbReference>
<gene>
    <name evidence="8" type="ORF">P409_12250</name>
</gene>
<evidence type="ECO:0000256" key="2">
    <source>
        <dbReference type="SAM" id="Coils"/>
    </source>
</evidence>
<evidence type="ECO:0000259" key="4">
    <source>
        <dbReference type="PROSITE" id="PS50112"/>
    </source>
</evidence>
<dbReference type="CDD" id="cd17551">
    <property type="entry name" value="REC_RpfG-like"/>
    <property type="match status" value="1"/>
</dbReference>
<dbReference type="SUPFAM" id="SSF141868">
    <property type="entry name" value="EAL domain-like"/>
    <property type="match status" value="1"/>
</dbReference>
<dbReference type="SMART" id="SM00052">
    <property type="entry name" value="EAL"/>
    <property type="match status" value="1"/>
</dbReference>
<evidence type="ECO:0000259" key="6">
    <source>
        <dbReference type="PROSITE" id="PS50883"/>
    </source>
</evidence>
<feature type="domain" description="PAC" evidence="5">
    <location>
        <begin position="228"/>
        <end position="280"/>
    </location>
</feature>
<dbReference type="CDD" id="cd01949">
    <property type="entry name" value="GGDEF"/>
    <property type="match status" value="1"/>
</dbReference>
<evidence type="ECO:0000259" key="5">
    <source>
        <dbReference type="PROSITE" id="PS50113"/>
    </source>
</evidence>
<dbReference type="SMART" id="SM00267">
    <property type="entry name" value="GGDEF"/>
    <property type="match status" value="1"/>
</dbReference>
<dbReference type="Pfam" id="PF00563">
    <property type="entry name" value="EAL"/>
    <property type="match status" value="1"/>
</dbReference>
<dbReference type="InterPro" id="IPR001633">
    <property type="entry name" value="EAL_dom"/>
</dbReference>
<dbReference type="SMART" id="SM00448">
    <property type="entry name" value="REC"/>
    <property type="match status" value="1"/>
</dbReference>
<dbReference type="PROSITE" id="PS50112">
    <property type="entry name" value="PAS"/>
    <property type="match status" value="1"/>
</dbReference>
<feature type="domain" description="GGDEF" evidence="7">
    <location>
        <begin position="310"/>
        <end position="443"/>
    </location>
</feature>
<dbReference type="InterPro" id="IPR052155">
    <property type="entry name" value="Biofilm_reg_signaling"/>
</dbReference>
<dbReference type="SUPFAM" id="SSF55073">
    <property type="entry name" value="Nucleotide cyclase"/>
    <property type="match status" value="1"/>
</dbReference>
<dbReference type="InterPro" id="IPR035919">
    <property type="entry name" value="EAL_sf"/>
</dbReference>
<dbReference type="InterPro" id="IPR001789">
    <property type="entry name" value="Sig_transdc_resp-reg_receiver"/>
</dbReference>
<dbReference type="RefSeq" id="WP_034836354.1">
    <property type="nucleotide sequence ID" value="NZ_JANX01000122.1"/>
</dbReference>
<protein>
    <submittedName>
        <fullName evidence="8">Diguanylate cyclase</fullName>
    </submittedName>
</protein>
<evidence type="ECO:0000313" key="8">
    <source>
        <dbReference type="EMBL" id="KGM34075.1"/>
    </source>
</evidence>
<organism evidence="8 9">
    <name type="scientific">Inquilinus limosus MP06</name>
    <dbReference type="NCBI Taxonomy" id="1398085"/>
    <lineage>
        <taxon>Bacteria</taxon>
        <taxon>Pseudomonadati</taxon>
        <taxon>Pseudomonadota</taxon>
        <taxon>Alphaproteobacteria</taxon>
        <taxon>Rhodospirillales</taxon>
        <taxon>Rhodospirillaceae</taxon>
        <taxon>Inquilinus</taxon>
    </lineage>
</organism>
<dbReference type="InterPro" id="IPR000700">
    <property type="entry name" value="PAS-assoc_C"/>
</dbReference>
<keyword evidence="1" id="KW-0597">Phosphoprotein</keyword>